<dbReference type="InterPro" id="IPR018060">
    <property type="entry name" value="HTH_AraC"/>
</dbReference>
<evidence type="ECO:0000256" key="2">
    <source>
        <dbReference type="ARBA" id="ARBA00023125"/>
    </source>
</evidence>
<dbReference type="Pfam" id="PF02311">
    <property type="entry name" value="AraC_binding"/>
    <property type="match status" value="1"/>
</dbReference>
<dbReference type="Gene3D" id="1.10.10.60">
    <property type="entry name" value="Homeodomain-like"/>
    <property type="match status" value="2"/>
</dbReference>
<dbReference type="SUPFAM" id="SSF46689">
    <property type="entry name" value="Homeodomain-like"/>
    <property type="match status" value="2"/>
</dbReference>
<dbReference type="AlphaFoldDB" id="A0A329M4J8"/>
<dbReference type="RefSeq" id="WP_113034860.1">
    <property type="nucleotide sequence ID" value="NZ_QMFB01000025.1"/>
</dbReference>
<dbReference type="PANTHER" id="PTHR43280:SF28">
    <property type="entry name" value="HTH-TYPE TRANSCRIPTIONAL ACTIVATOR RHAS"/>
    <property type="match status" value="1"/>
</dbReference>
<dbReference type="Proteomes" id="UP000250369">
    <property type="component" value="Unassembled WGS sequence"/>
</dbReference>
<evidence type="ECO:0000313" key="6">
    <source>
        <dbReference type="Proteomes" id="UP000250369"/>
    </source>
</evidence>
<reference evidence="5 6" key="1">
    <citation type="journal article" date="2009" name="Int. J. Syst. Evol. Microbiol.">
        <title>Paenibacillus contaminans sp. nov., isolated from a contaminated laboratory plate.</title>
        <authorList>
            <person name="Chou J.H."/>
            <person name="Lee J.H."/>
            <person name="Lin M.C."/>
            <person name="Chang P.S."/>
            <person name="Arun A.B."/>
            <person name="Young C.C."/>
            <person name="Chen W.M."/>
        </authorList>
    </citation>
    <scope>NUCLEOTIDE SEQUENCE [LARGE SCALE GENOMIC DNA]</scope>
    <source>
        <strain evidence="5 6">CKOBP-6</strain>
    </source>
</reference>
<protein>
    <submittedName>
        <fullName evidence="5">AraC family transcriptional regulator</fullName>
    </submittedName>
</protein>
<evidence type="ECO:0000256" key="1">
    <source>
        <dbReference type="ARBA" id="ARBA00023015"/>
    </source>
</evidence>
<dbReference type="Gene3D" id="2.60.120.280">
    <property type="entry name" value="Regulatory protein AraC"/>
    <property type="match status" value="1"/>
</dbReference>
<keyword evidence="6" id="KW-1185">Reference proteome</keyword>
<gene>
    <name evidence="5" type="ORF">DQG23_30750</name>
</gene>
<evidence type="ECO:0000259" key="4">
    <source>
        <dbReference type="PROSITE" id="PS01124"/>
    </source>
</evidence>
<evidence type="ECO:0000256" key="3">
    <source>
        <dbReference type="ARBA" id="ARBA00023163"/>
    </source>
</evidence>
<dbReference type="PROSITE" id="PS01124">
    <property type="entry name" value="HTH_ARAC_FAMILY_2"/>
    <property type="match status" value="1"/>
</dbReference>
<dbReference type="Pfam" id="PF12833">
    <property type="entry name" value="HTH_18"/>
    <property type="match status" value="1"/>
</dbReference>
<comment type="caution">
    <text evidence="5">The sequence shown here is derived from an EMBL/GenBank/DDBJ whole genome shotgun (WGS) entry which is preliminary data.</text>
</comment>
<evidence type="ECO:0000313" key="5">
    <source>
        <dbReference type="EMBL" id="RAV14814.1"/>
    </source>
</evidence>
<sequence length="290" mass="33199">MVLGSYGYRYLEAPRAELLRLMSIGRDSIAEPEYFWDGMKREGDGVIFQYTLSGEGRLAVGNQTYRVAKGQAFLVTVPGRHRYYYESSAAEAWEFLWIRLSGAQVSAVWEEWLGAEGPVADFRSDSETIVKLAALYEDAAAGAFQDMWEVSVRLYDWLLTLLRRMVESPITRNAIPESFSRTAVWMETHYSQDISLDQLAEMANVTKHHYCRKFQDYYRTTPIHYLRRKRVEAAAFLLRQSCLPIGEIAGQCGFTDLGYFGKVFRQLVGTSPSNYRLSRMAEPGDNLKLL</sequence>
<proteinExistence type="predicted"/>
<dbReference type="SMART" id="SM00342">
    <property type="entry name" value="HTH_ARAC"/>
    <property type="match status" value="1"/>
</dbReference>
<dbReference type="EMBL" id="QMFB01000025">
    <property type="protein sequence ID" value="RAV14814.1"/>
    <property type="molecule type" value="Genomic_DNA"/>
</dbReference>
<dbReference type="PRINTS" id="PR00032">
    <property type="entry name" value="HTHARAC"/>
</dbReference>
<organism evidence="5 6">
    <name type="scientific">Paenibacillus contaminans</name>
    <dbReference type="NCBI Taxonomy" id="450362"/>
    <lineage>
        <taxon>Bacteria</taxon>
        <taxon>Bacillati</taxon>
        <taxon>Bacillota</taxon>
        <taxon>Bacilli</taxon>
        <taxon>Bacillales</taxon>
        <taxon>Paenibacillaceae</taxon>
        <taxon>Paenibacillus</taxon>
    </lineage>
</organism>
<dbReference type="InterPro" id="IPR020449">
    <property type="entry name" value="Tscrpt_reg_AraC-type_HTH"/>
</dbReference>
<dbReference type="InterPro" id="IPR003313">
    <property type="entry name" value="AraC-bd"/>
</dbReference>
<dbReference type="GO" id="GO:0043565">
    <property type="term" value="F:sequence-specific DNA binding"/>
    <property type="evidence" value="ECO:0007669"/>
    <property type="project" value="InterPro"/>
</dbReference>
<dbReference type="InterPro" id="IPR009057">
    <property type="entry name" value="Homeodomain-like_sf"/>
</dbReference>
<feature type="domain" description="HTH araC/xylS-type" evidence="4">
    <location>
        <begin position="180"/>
        <end position="278"/>
    </location>
</feature>
<dbReference type="PANTHER" id="PTHR43280">
    <property type="entry name" value="ARAC-FAMILY TRANSCRIPTIONAL REGULATOR"/>
    <property type="match status" value="1"/>
</dbReference>
<dbReference type="OrthoDB" id="2237754at2"/>
<name>A0A329M4J8_9BACL</name>
<accession>A0A329M4J8</accession>
<dbReference type="SUPFAM" id="SSF51215">
    <property type="entry name" value="Regulatory protein AraC"/>
    <property type="match status" value="1"/>
</dbReference>
<dbReference type="GO" id="GO:0003700">
    <property type="term" value="F:DNA-binding transcription factor activity"/>
    <property type="evidence" value="ECO:0007669"/>
    <property type="project" value="InterPro"/>
</dbReference>
<keyword evidence="3" id="KW-0804">Transcription</keyword>
<keyword evidence="1" id="KW-0805">Transcription regulation</keyword>
<dbReference type="InterPro" id="IPR037923">
    <property type="entry name" value="HTH-like"/>
</dbReference>
<keyword evidence="2" id="KW-0238">DNA-binding</keyword>